<dbReference type="InterPro" id="IPR050121">
    <property type="entry name" value="Cytochrome_P450_monoxygenase"/>
</dbReference>
<dbReference type="InterPro" id="IPR036396">
    <property type="entry name" value="Cyt_P450_sf"/>
</dbReference>
<dbReference type="OrthoDB" id="1470350at2759"/>
<dbReference type="OMA" id="EQEPTFK"/>
<accession>A0A066WU88</accession>
<evidence type="ECO:0000313" key="11">
    <source>
        <dbReference type="Proteomes" id="UP000027238"/>
    </source>
</evidence>
<keyword evidence="9" id="KW-0472">Membrane</keyword>
<dbReference type="STRING" id="1173701.A0A066WU88"/>
<dbReference type="PRINTS" id="PR00463">
    <property type="entry name" value="EP450I"/>
</dbReference>
<keyword evidence="6 8" id="KW-0408">Iron</keyword>
<keyword evidence="4 8" id="KW-0479">Metal-binding</keyword>
<evidence type="ECO:0000256" key="8">
    <source>
        <dbReference type="PIRSR" id="PIRSR602401-1"/>
    </source>
</evidence>
<dbReference type="eggNOG" id="KOG0158">
    <property type="taxonomic scope" value="Eukaryota"/>
</dbReference>
<reference evidence="11" key="1">
    <citation type="journal article" date="2014" name="Genome Announc.">
        <title>Draft genome sequence of Colletotrichum sublineola, a destructive pathogen of cultivated sorghum.</title>
        <authorList>
            <person name="Baroncelli R."/>
            <person name="Sanz-Martin J.M."/>
            <person name="Rech G.E."/>
            <person name="Sukno S.A."/>
            <person name="Thon M.R."/>
        </authorList>
    </citation>
    <scope>NUCLEOTIDE SEQUENCE [LARGE SCALE GENOMIC DNA]</scope>
    <source>
        <strain evidence="11">TX430BB</strain>
    </source>
</reference>
<keyword evidence="5" id="KW-0560">Oxidoreductase</keyword>
<dbReference type="Proteomes" id="UP000027238">
    <property type="component" value="Unassembled WGS sequence"/>
</dbReference>
<dbReference type="SUPFAM" id="SSF48264">
    <property type="entry name" value="Cytochrome P450"/>
    <property type="match status" value="1"/>
</dbReference>
<name>A0A066WU88_COLSU</name>
<evidence type="ECO:0000256" key="3">
    <source>
        <dbReference type="ARBA" id="ARBA00022617"/>
    </source>
</evidence>
<dbReference type="CDD" id="cd11058">
    <property type="entry name" value="CYP60B-like"/>
    <property type="match status" value="1"/>
</dbReference>
<evidence type="ECO:0000256" key="2">
    <source>
        <dbReference type="ARBA" id="ARBA00010617"/>
    </source>
</evidence>
<feature type="binding site" description="axial binding residue" evidence="8">
    <location>
        <position position="444"/>
    </location>
    <ligand>
        <name>heme</name>
        <dbReference type="ChEBI" id="CHEBI:30413"/>
    </ligand>
    <ligandPart>
        <name>Fe</name>
        <dbReference type="ChEBI" id="CHEBI:18248"/>
    </ligandPart>
</feature>
<sequence length="505" mass="57174">MASQIINFAGHVVNTASLALIAFASLSLAYVFGTIVYNVYFHPLRKYPGPKLWAASRIPYARHALSGMMHYKILELHRQYGSVVRVAPDELSYNHPNCWKDLHGHLKGKTGEPGRDLVFLKESPGIIASNREDHIRFRRALSHGFSAQSMLDQEPIIKGYVDLLFQRLHEHCAGGSKALDMVSWFNWTTFDVIGDLAFGEPFQCLKNSSYNPWVKLIFEGIKGAAFRAHMRRFPMLESILLKFVPAELKNKRAQHFALTEQKLKKRLAAQTERPDFMDSMLRKKGPEGLTFEELRGNSATLIGAGSETTATALSAMTYYLLKTPDALKKLQDEVRNTFASEADIDIISAQKLVYIQGVINEGLRLYPPAPIGLPRRVGTDGGVYLGQYVPPDTIVQAWHWVIYHDPANFTLPDSFIPERWLDDPRFAGDKKEAFQPFAVGPRNCIGRNLAYAEMRLILARFIFNFDLRLGEESNGWAEQSRVYSLWEKGPLHVFLTPRTIESKSN</sequence>
<organism evidence="10 11">
    <name type="scientific">Colletotrichum sublineola</name>
    <name type="common">Sorghum anthracnose fungus</name>
    <dbReference type="NCBI Taxonomy" id="1173701"/>
    <lineage>
        <taxon>Eukaryota</taxon>
        <taxon>Fungi</taxon>
        <taxon>Dikarya</taxon>
        <taxon>Ascomycota</taxon>
        <taxon>Pezizomycotina</taxon>
        <taxon>Sordariomycetes</taxon>
        <taxon>Hypocreomycetidae</taxon>
        <taxon>Glomerellales</taxon>
        <taxon>Glomerellaceae</taxon>
        <taxon>Colletotrichum</taxon>
        <taxon>Colletotrichum graminicola species complex</taxon>
    </lineage>
</organism>
<dbReference type="HOGENOM" id="CLU_001570_14_11_1"/>
<evidence type="ECO:0000313" key="10">
    <source>
        <dbReference type="EMBL" id="KDN60187.1"/>
    </source>
</evidence>
<dbReference type="InterPro" id="IPR002401">
    <property type="entry name" value="Cyt_P450_E_grp-I"/>
</dbReference>
<dbReference type="PANTHER" id="PTHR24305">
    <property type="entry name" value="CYTOCHROME P450"/>
    <property type="match status" value="1"/>
</dbReference>
<keyword evidence="7" id="KW-0503">Monooxygenase</keyword>
<feature type="transmembrane region" description="Helical" evidence="9">
    <location>
        <begin position="20"/>
        <end position="41"/>
    </location>
</feature>
<gene>
    <name evidence="10" type="ORF">CSUB01_06984</name>
</gene>
<comment type="cofactor">
    <cofactor evidence="1 8">
        <name>heme</name>
        <dbReference type="ChEBI" id="CHEBI:30413"/>
    </cofactor>
</comment>
<evidence type="ECO:0000256" key="9">
    <source>
        <dbReference type="SAM" id="Phobius"/>
    </source>
</evidence>
<dbReference type="GO" id="GO:0009403">
    <property type="term" value="P:toxin biosynthetic process"/>
    <property type="evidence" value="ECO:0007669"/>
    <property type="project" value="UniProtKB-ARBA"/>
</dbReference>
<keyword evidence="9" id="KW-1133">Transmembrane helix</keyword>
<keyword evidence="3 8" id="KW-0349">Heme</keyword>
<proteinExistence type="inferred from homology"/>
<dbReference type="Pfam" id="PF00067">
    <property type="entry name" value="p450"/>
    <property type="match status" value="1"/>
</dbReference>
<dbReference type="GO" id="GO:0005506">
    <property type="term" value="F:iron ion binding"/>
    <property type="evidence" value="ECO:0007669"/>
    <property type="project" value="InterPro"/>
</dbReference>
<comment type="caution">
    <text evidence="10">The sequence shown here is derived from an EMBL/GenBank/DDBJ whole genome shotgun (WGS) entry which is preliminary data.</text>
</comment>
<keyword evidence="9" id="KW-0812">Transmembrane</keyword>
<comment type="similarity">
    <text evidence="2">Belongs to the cytochrome P450 family.</text>
</comment>
<evidence type="ECO:0000256" key="4">
    <source>
        <dbReference type="ARBA" id="ARBA00022723"/>
    </source>
</evidence>
<keyword evidence="11" id="KW-1185">Reference proteome</keyword>
<evidence type="ECO:0000256" key="6">
    <source>
        <dbReference type="ARBA" id="ARBA00023004"/>
    </source>
</evidence>
<dbReference type="PANTHER" id="PTHR24305:SF230">
    <property type="entry name" value="P450, PUTATIVE (EUROFUNG)-RELATED"/>
    <property type="match status" value="1"/>
</dbReference>
<evidence type="ECO:0000256" key="5">
    <source>
        <dbReference type="ARBA" id="ARBA00023002"/>
    </source>
</evidence>
<evidence type="ECO:0000256" key="1">
    <source>
        <dbReference type="ARBA" id="ARBA00001971"/>
    </source>
</evidence>
<dbReference type="GO" id="GO:0020037">
    <property type="term" value="F:heme binding"/>
    <property type="evidence" value="ECO:0007669"/>
    <property type="project" value="InterPro"/>
</dbReference>
<evidence type="ECO:0000256" key="7">
    <source>
        <dbReference type="ARBA" id="ARBA00023033"/>
    </source>
</evidence>
<dbReference type="AlphaFoldDB" id="A0A066WU88"/>
<dbReference type="GO" id="GO:0004497">
    <property type="term" value="F:monooxygenase activity"/>
    <property type="evidence" value="ECO:0007669"/>
    <property type="project" value="UniProtKB-KW"/>
</dbReference>
<dbReference type="Gene3D" id="1.10.630.10">
    <property type="entry name" value="Cytochrome P450"/>
    <property type="match status" value="1"/>
</dbReference>
<dbReference type="InterPro" id="IPR001128">
    <property type="entry name" value="Cyt_P450"/>
</dbReference>
<dbReference type="GO" id="GO:0016705">
    <property type="term" value="F:oxidoreductase activity, acting on paired donors, with incorporation or reduction of molecular oxygen"/>
    <property type="evidence" value="ECO:0007669"/>
    <property type="project" value="InterPro"/>
</dbReference>
<dbReference type="FunFam" id="1.10.630.10:FF:000047">
    <property type="entry name" value="Cytochrome P450 monooxygenase"/>
    <property type="match status" value="1"/>
</dbReference>
<dbReference type="EMBL" id="JMSE01001542">
    <property type="protein sequence ID" value="KDN60187.1"/>
    <property type="molecule type" value="Genomic_DNA"/>
</dbReference>
<dbReference type="PRINTS" id="PR00385">
    <property type="entry name" value="P450"/>
</dbReference>
<protein>
    <submittedName>
        <fullName evidence="10">Putative cytochrome P450</fullName>
    </submittedName>
</protein>